<dbReference type="SUPFAM" id="SSF49695">
    <property type="entry name" value="gamma-Crystallin-like"/>
    <property type="match status" value="1"/>
</dbReference>
<feature type="chain" id="PRO_5012332210" description="Fibronectin type-III domain-containing protein" evidence="1">
    <location>
        <begin position="26"/>
        <end position="906"/>
    </location>
</feature>
<organism evidence="3 4">
    <name type="scientific">Thioflexithrix psekupsensis</name>
    <dbReference type="NCBI Taxonomy" id="1570016"/>
    <lineage>
        <taxon>Bacteria</taxon>
        <taxon>Pseudomonadati</taxon>
        <taxon>Pseudomonadota</taxon>
        <taxon>Gammaproteobacteria</taxon>
        <taxon>Thiotrichales</taxon>
        <taxon>Thioflexithrix</taxon>
    </lineage>
</organism>
<dbReference type="RefSeq" id="WP_086487229.1">
    <property type="nucleotide sequence ID" value="NZ_MSLT01000006.1"/>
</dbReference>
<dbReference type="AlphaFoldDB" id="A0A251XC22"/>
<dbReference type="Proteomes" id="UP000194798">
    <property type="component" value="Unassembled WGS sequence"/>
</dbReference>
<gene>
    <name evidence="3" type="ORF">TPSD3_03675</name>
</gene>
<dbReference type="EMBL" id="MSLT01000006">
    <property type="protein sequence ID" value="OUD15630.1"/>
    <property type="molecule type" value="Genomic_DNA"/>
</dbReference>
<feature type="signal peptide" evidence="1">
    <location>
        <begin position="1"/>
        <end position="25"/>
    </location>
</feature>
<dbReference type="InterPro" id="IPR003961">
    <property type="entry name" value="FN3_dom"/>
</dbReference>
<evidence type="ECO:0000256" key="1">
    <source>
        <dbReference type="SAM" id="SignalP"/>
    </source>
</evidence>
<protein>
    <recommendedName>
        <fullName evidence="2">Fibronectin type-III domain-containing protein</fullName>
    </recommendedName>
</protein>
<name>A0A251XC22_9GAMM</name>
<feature type="domain" description="Fibronectin type-III" evidence="2">
    <location>
        <begin position="27"/>
        <end position="116"/>
    </location>
</feature>
<proteinExistence type="predicted"/>
<dbReference type="OrthoDB" id="7069398at2"/>
<dbReference type="Gene3D" id="2.60.40.10">
    <property type="entry name" value="Immunoglobulins"/>
    <property type="match status" value="1"/>
</dbReference>
<dbReference type="InterPro" id="IPR013783">
    <property type="entry name" value="Ig-like_fold"/>
</dbReference>
<keyword evidence="1" id="KW-0732">Signal</keyword>
<comment type="caution">
    <text evidence="3">The sequence shown here is derived from an EMBL/GenBank/DDBJ whole genome shotgun (WGS) entry which is preliminary data.</text>
</comment>
<dbReference type="PROSITE" id="PS51257">
    <property type="entry name" value="PROKAR_LIPOPROTEIN"/>
    <property type="match status" value="1"/>
</dbReference>
<accession>A0A251XC22</accession>
<keyword evidence="4" id="KW-1185">Reference proteome</keyword>
<evidence type="ECO:0000313" key="4">
    <source>
        <dbReference type="Proteomes" id="UP000194798"/>
    </source>
</evidence>
<dbReference type="InterPro" id="IPR011024">
    <property type="entry name" value="G_crystallin-like"/>
</dbReference>
<evidence type="ECO:0000259" key="2">
    <source>
        <dbReference type="PROSITE" id="PS50853"/>
    </source>
</evidence>
<sequence>MKQHKSLYSALLGLAGVVSCAVAYAAPPPAPQLHAETQGLEATLSWSPLAEATGYRLFFANYPDGGDITSVDLGLATSISKTLWDGAAFYVAVSAYNADGNGAYSNVEWIQATDLSQIDPENLPLTVNVEVDTPIAFLPEAEAERTARRRAAEDTGELTLSEVDYEEGLIGMTLHIAPTLLEREDLPLSFCLDVGVACESLLVWNSELGDFAEGLRVSKVYTDVETSLYLELKLPDDLIETLRPQLTQPQSFTIRTTLLNSSNTANVGVALAQVALVDLPPATRSERRTPRNNIGMKFGREYAKTFGGRVAGIEFGVNGQALIYHYKPKKEKESDPEPIPRTGAAVTADGSVKPTIFTIDFTLLSSDAYFIIEDEHPLHFHFDIKAINKEIALYIKDFVYDASAPNKFRELTADEAKKAPTPPSEKDLKSMTMIDVGSQSKVKGNLLSAKIGGLVPKLEHKKGYKKIFFVGWVPLTLSLEAVGKLELAGAVGIRLNETSQVVLFAAGVGPAPSVGVSASAAVDFVITSAGVEAELTLIKNVLGVDADLPIVAGLESGKSLRFALVNDLQGPSGKVEAFVTYPMLVWKRLFPEFETRKSSTNIVKWESFSKKTTLYELKLDGQSNKSDVDGTAKNEEPKLPEFKFTDTPQQTRPDNETPWACFYQNLDFQGKSLCLPLPKDIGDGSVNFPLAAGVKEFNDQISSIKLWGSPDFGIEVRTFEHGDYTGDQMIYVTHGEEQHANFGASHPHMNLNDHISSIVLRKALPRIEGATTQNVNSLVPPNTEPWGAGICLWEHINYEGTKGCTLNGVEMKDGGRPDFQVKRNQASSLKAWAALGDFDVYLAQFLTSSGKIERGNVIGIRINKGEQVAFPTMGSPGNKHYLNDDLVAVLVRLREGQQFDWVVPRN</sequence>
<dbReference type="InterPro" id="IPR036116">
    <property type="entry name" value="FN3_sf"/>
</dbReference>
<dbReference type="SUPFAM" id="SSF49265">
    <property type="entry name" value="Fibronectin type III"/>
    <property type="match status" value="1"/>
</dbReference>
<dbReference type="PROSITE" id="PS50853">
    <property type="entry name" value="FN3"/>
    <property type="match status" value="1"/>
</dbReference>
<evidence type="ECO:0000313" key="3">
    <source>
        <dbReference type="EMBL" id="OUD15630.1"/>
    </source>
</evidence>
<reference evidence="3 4" key="1">
    <citation type="submission" date="2016-12" db="EMBL/GenBank/DDBJ databases">
        <title>Thioflexothrix psekupsii D3 genome sequencing and assembly.</title>
        <authorList>
            <person name="Fomenkov A."/>
            <person name="Vincze T."/>
            <person name="Grabovich M."/>
            <person name="Anton B.P."/>
            <person name="Dubinina G."/>
            <person name="Orlova M."/>
            <person name="Belousova E."/>
            <person name="Roberts R.J."/>
        </authorList>
    </citation>
    <scope>NUCLEOTIDE SEQUENCE [LARGE SCALE GENOMIC DNA]</scope>
    <source>
        <strain evidence="3">D3</strain>
    </source>
</reference>
<dbReference type="Gene3D" id="2.60.20.10">
    <property type="entry name" value="Crystallins"/>
    <property type="match status" value="1"/>
</dbReference>